<dbReference type="RefSeq" id="WP_094068778.1">
    <property type="nucleotide sequence ID" value="NZ_JAZHOW010000006.1"/>
</dbReference>
<organism evidence="1 2">
    <name type="scientific">Pandoraea apista</name>
    <dbReference type="NCBI Taxonomy" id="93218"/>
    <lineage>
        <taxon>Bacteria</taxon>
        <taxon>Pseudomonadati</taxon>
        <taxon>Pseudomonadota</taxon>
        <taxon>Betaproteobacteria</taxon>
        <taxon>Burkholderiales</taxon>
        <taxon>Burkholderiaceae</taxon>
        <taxon>Pandoraea</taxon>
    </lineage>
</organism>
<sequence>MTSLFRVAVPERFKLATRPNGVEARNFVLQTLKDYDSIELDFMGAHLSPSFADECVGILCQILGWEAFKTRIRLANVSDDSKSLIRHVVGRRRAQLDATPASH</sequence>
<dbReference type="AlphaFoldDB" id="A0A5E5P1U1"/>
<dbReference type="Proteomes" id="UP000364291">
    <property type="component" value="Unassembled WGS sequence"/>
</dbReference>
<gene>
    <name evidence="1" type="ORF">PAP18089_01630</name>
</gene>
<dbReference type="EMBL" id="CABPSX010000002">
    <property type="protein sequence ID" value="VVG70666.1"/>
    <property type="molecule type" value="Genomic_DNA"/>
</dbReference>
<reference evidence="1 2" key="1">
    <citation type="submission" date="2019-08" db="EMBL/GenBank/DDBJ databases">
        <authorList>
            <person name="Peeters C."/>
        </authorList>
    </citation>
    <scope>NUCLEOTIDE SEQUENCE [LARGE SCALE GENOMIC DNA]</scope>
    <source>
        <strain evidence="1 2">LMG 18089</strain>
    </source>
</reference>
<accession>A0A5E5P1U1</accession>
<evidence type="ECO:0000313" key="1">
    <source>
        <dbReference type="EMBL" id="VVG70666.1"/>
    </source>
</evidence>
<protein>
    <submittedName>
        <fullName evidence="1">Uncharacterized protein</fullName>
    </submittedName>
</protein>
<name>A0A5E5P1U1_9BURK</name>
<evidence type="ECO:0000313" key="2">
    <source>
        <dbReference type="Proteomes" id="UP000364291"/>
    </source>
</evidence>
<proteinExistence type="predicted"/>